<comment type="caution">
    <text evidence="6">The sequence shown here is derived from an EMBL/GenBank/DDBJ whole genome shotgun (WGS) entry which is preliminary data.</text>
</comment>
<keyword evidence="7" id="KW-1185">Reference proteome</keyword>
<evidence type="ECO:0000256" key="5">
    <source>
        <dbReference type="RuleBase" id="RU364132"/>
    </source>
</evidence>
<reference evidence="6 7" key="1">
    <citation type="journal article" date="2019" name="Sci. Rep.">
        <title>Orb-weaving spider Araneus ventricosus genome elucidates the spidroin gene catalogue.</title>
        <authorList>
            <person name="Kono N."/>
            <person name="Nakamura H."/>
            <person name="Ohtoshi R."/>
            <person name="Moran D.A.P."/>
            <person name="Shinohara A."/>
            <person name="Yoshida Y."/>
            <person name="Fujiwara M."/>
            <person name="Mori M."/>
            <person name="Tomita M."/>
            <person name="Arakawa K."/>
        </authorList>
    </citation>
    <scope>NUCLEOTIDE SEQUENCE [LARGE SCALE GENOMIC DNA]</scope>
</reference>
<proteinExistence type="inferred from homology"/>
<dbReference type="AlphaFoldDB" id="A0A4Y2JFV4"/>
<sequence>MADHEQFYEIYTELDVGNLCVSNISLLKSSLEKNFSEEKLKCVAVQGAQKLLNEIFQLPSQYHEHVPVAKLPEPTLIIPREKPIPKPKPMTKWEKFSKAKGIKKQKKEKLVFDETAQDWKPRYGYRGINNKDDWVKEIPDNADPNADYFGKVKEQKKERIAKNEYHRLRNIASATKMKVTNLESVDRADKHQLSRSLSAAKSSTASMGRFADKLPNEKVPKNKMLKRKFKPNNPSNMREEKENNLKILENLEKKMPKLNVQEAVQRYMSKPLGCDTTPALFLAGEEEIYECSELQRVVNIFCDENACADDIDEAGQKILMALYGNTDLNFFKNH</sequence>
<dbReference type="Pfam" id="PF04939">
    <property type="entry name" value="RRS1"/>
    <property type="match status" value="1"/>
</dbReference>
<protein>
    <recommendedName>
        <fullName evidence="5">Ribosome biogenesis regulatory protein</fullName>
    </recommendedName>
</protein>
<comment type="function">
    <text evidence="5">Involved in ribosomal large subunit assembly.</text>
</comment>
<gene>
    <name evidence="6" type="primary">RRS1_1</name>
    <name evidence="6" type="ORF">AVEN_97063_1</name>
</gene>
<name>A0A4Y2JFV4_ARAVE</name>
<dbReference type="GO" id="GO:0042254">
    <property type="term" value="P:ribosome biogenesis"/>
    <property type="evidence" value="ECO:0007669"/>
    <property type="project" value="UniProtKB-KW"/>
</dbReference>
<comment type="similarity">
    <text evidence="2 5">Belongs to the RRS1 family.</text>
</comment>
<dbReference type="Proteomes" id="UP000499080">
    <property type="component" value="Unassembled WGS sequence"/>
</dbReference>
<dbReference type="OrthoDB" id="28455at2759"/>
<dbReference type="EMBL" id="BGPR01003521">
    <property type="protein sequence ID" value="GBM89201.1"/>
    <property type="molecule type" value="Genomic_DNA"/>
</dbReference>
<comment type="subcellular location">
    <subcellularLocation>
        <location evidence="1 5">Nucleus</location>
    </subcellularLocation>
</comment>
<evidence type="ECO:0000256" key="1">
    <source>
        <dbReference type="ARBA" id="ARBA00004123"/>
    </source>
</evidence>
<dbReference type="GO" id="GO:0005634">
    <property type="term" value="C:nucleus"/>
    <property type="evidence" value="ECO:0007669"/>
    <property type="project" value="UniProtKB-SubCell"/>
</dbReference>
<evidence type="ECO:0000256" key="2">
    <source>
        <dbReference type="ARBA" id="ARBA00010077"/>
    </source>
</evidence>
<organism evidence="6 7">
    <name type="scientific">Araneus ventricosus</name>
    <name type="common">Orbweaver spider</name>
    <name type="synonym">Epeira ventricosa</name>
    <dbReference type="NCBI Taxonomy" id="182803"/>
    <lineage>
        <taxon>Eukaryota</taxon>
        <taxon>Metazoa</taxon>
        <taxon>Ecdysozoa</taxon>
        <taxon>Arthropoda</taxon>
        <taxon>Chelicerata</taxon>
        <taxon>Arachnida</taxon>
        <taxon>Araneae</taxon>
        <taxon>Araneomorphae</taxon>
        <taxon>Entelegynae</taxon>
        <taxon>Araneoidea</taxon>
        <taxon>Araneidae</taxon>
        <taxon>Araneus</taxon>
    </lineage>
</organism>
<evidence type="ECO:0000313" key="6">
    <source>
        <dbReference type="EMBL" id="GBM89201.1"/>
    </source>
</evidence>
<accession>A0A4Y2JFV4</accession>
<keyword evidence="3 5" id="KW-0690">Ribosome biogenesis</keyword>
<evidence type="ECO:0000313" key="7">
    <source>
        <dbReference type="Proteomes" id="UP000499080"/>
    </source>
</evidence>
<evidence type="ECO:0000256" key="3">
    <source>
        <dbReference type="ARBA" id="ARBA00022517"/>
    </source>
</evidence>
<dbReference type="InterPro" id="IPR007023">
    <property type="entry name" value="Ribosom_reg"/>
</dbReference>
<keyword evidence="4 5" id="KW-0539">Nucleus</keyword>
<evidence type="ECO:0000256" key="4">
    <source>
        <dbReference type="ARBA" id="ARBA00023242"/>
    </source>
</evidence>